<evidence type="ECO:0000256" key="3">
    <source>
        <dbReference type="PROSITE-ProRule" id="PRU00209"/>
    </source>
</evidence>
<evidence type="ECO:0000256" key="1">
    <source>
        <dbReference type="ARBA" id="ARBA00022555"/>
    </source>
</evidence>
<dbReference type="GO" id="GO:0017102">
    <property type="term" value="C:methionyl glutamyl tRNA synthetase complex"/>
    <property type="evidence" value="ECO:0007669"/>
    <property type="project" value="EnsemblFungi"/>
</dbReference>
<feature type="compositionally biased region" description="Basic and acidic residues" evidence="4">
    <location>
        <begin position="183"/>
        <end position="205"/>
    </location>
</feature>
<dbReference type="Proteomes" id="UP000094236">
    <property type="component" value="Unassembled WGS sequence"/>
</dbReference>
<dbReference type="GO" id="GO:0016282">
    <property type="term" value="C:eukaryotic 43S preinitiation complex"/>
    <property type="evidence" value="ECO:0007669"/>
    <property type="project" value="EnsemblFungi"/>
</dbReference>
<dbReference type="Pfam" id="PF21972">
    <property type="entry name" value="Arc1p_N_like"/>
    <property type="match status" value="1"/>
</dbReference>
<dbReference type="GO" id="GO:0000049">
    <property type="term" value="F:tRNA binding"/>
    <property type="evidence" value="ECO:0007669"/>
    <property type="project" value="UniProtKB-UniRule"/>
</dbReference>
<dbReference type="InterPro" id="IPR051270">
    <property type="entry name" value="Tyrosine-tRNA_ligase_regulator"/>
</dbReference>
<dbReference type="GO" id="GO:0008047">
    <property type="term" value="F:enzyme activator activity"/>
    <property type="evidence" value="ECO:0007669"/>
    <property type="project" value="EnsemblFungi"/>
</dbReference>
<organism evidence="6 7">
    <name type="scientific">Pachysolen tannophilus NRRL Y-2460</name>
    <dbReference type="NCBI Taxonomy" id="669874"/>
    <lineage>
        <taxon>Eukaryota</taxon>
        <taxon>Fungi</taxon>
        <taxon>Dikarya</taxon>
        <taxon>Ascomycota</taxon>
        <taxon>Saccharomycotina</taxon>
        <taxon>Pichiomycetes</taxon>
        <taxon>Pachysolenaceae</taxon>
        <taxon>Pachysolen</taxon>
    </lineage>
</organism>
<keyword evidence="1 3" id="KW-0820">tRNA-binding</keyword>
<evidence type="ECO:0000259" key="5">
    <source>
        <dbReference type="PROSITE" id="PS50886"/>
    </source>
</evidence>
<dbReference type="Gene3D" id="1.20.1050.10">
    <property type="match status" value="1"/>
</dbReference>
<dbReference type="PANTHER" id="PTHR11586:SF33">
    <property type="entry name" value="AMINOACYL TRNA SYNTHASE COMPLEX-INTERACTING MULTIFUNCTIONAL PROTEIN 1"/>
    <property type="match status" value="1"/>
</dbReference>
<keyword evidence="7" id="KW-1185">Reference proteome</keyword>
<dbReference type="FunFam" id="2.40.50.140:FF:000199">
    <property type="entry name" value="tRNA-aminoacylation cofactor ARC1"/>
    <property type="match status" value="1"/>
</dbReference>
<dbReference type="InterPro" id="IPR036282">
    <property type="entry name" value="Glutathione-S-Trfase_C_sf"/>
</dbReference>
<keyword evidence="2 3" id="KW-0694">RNA-binding</keyword>
<dbReference type="OrthoDB" id="19141at2759"/>
<dbReference type="Gene3D" id="2.40.50.140">
    <property type="entry name" value="Nucleic acid-binding proteins"/>
    <property type="match status" value="1"/>
</dbReference>
<dbReference type="CDD" id="cd02799">
    <property type="entry name" value="tRNA_bind_EMAP-II_like"/>
    <property type="match status" value="1"/>
</dbReference>
<accession>A0A1E4U368</accession>
<protein>
    <recommendedName>
        <fullName evidence="5">tRNA-binding domain-containing protein</fullName>
    </recommendedName>
</protein>
<evidence type="ECO:0000256" key="4">
    <source>
        <dbReference type="SAM" id="MobiDB-lite"/>
    </source>
</evidence>
<feature type="compositionally biased region" description="Low complexity" evidence="4">
    <location>
        <begin position="159"/>
        <end position="182"/>
    </location>
</feature>
<sequence length="387" mass="42241">MADLVAPLKALSLKDVEKADLSSEFAELSSEELALESQWLTLSKRLPESLVEFNDNLRNKTYLLGNKASIADVKVFVKVLPILTGKNYSVEELAQFRHVFRWADLIQNSLITIPDDMKLKLNYDVEIPREVKAKPEKKKKDSASTATGTKEAKKEKKSAQASAPAQAASAAGAESASASGATSKEEDPEKKAKAEAKKAAKAKAKAEQEAKAKAAAVPPNPSMIDFRVGFIQKAVKHPDADSLYVSTIDMGDEEGPRTVCSGLVNYFPLEAMQERYVVVIANLKPVTMRGIKSCAMVLCASDEGKVEFVNPPPGSKPGDKIFFEGFDGTPEKVLNPKKKIWETVQPNFSTNDKFEVIYKQEGKPDAKLVNSKGEVLHNSTIVNANVR</sequence>
<dbReference type="EMBL" id="KV454011">
    <property type="protein sequence ID" value="ODV98455.1"/>
    <property type="molecule type" value="Genomic_DNA"/>
</dbReference>
<dbReference type="GO" id="GO:0010494">
    <property type="term" value="C:cytoplasmic stress granule"/>
    <property type="evidence" value="ECO:0007669"/>
    <property type="project" value="EnsemblFungi"/>
</dbReference>
<dbReference type="Pfam" id="PF01588">
    <property type="entry name" value="tRNA_bind"/>
    <property type="match status" value="1"/>
</dbReference>
<dbReference type="SUPFAM" id="SSF50249">
    <property type="entry name" value="Nucleic acid-binding proteins"/>
    <property type="match status" value="1"/>
</dbReference>
<evidence type="ECO:0000313" key="6">
    <source>
        <dbReference type="EMBL" id="ODV98455.1"/>
    </source>
</evidence>
<dbReference type="SUPFAM" id="SSF47616">
    <property type="entry name" value="GST C-terminal domain-like"/>
    <property type="match status" value="1"/>
</dbReference>
<dbReference type="GO" id="GO:0002161">
    <property type="term" value="F:aminoacyl-tRNA deacylase activity"/>
    <property type="evidence" value="ECO:0007669"/>
    <property type="project" value="EnsemblFungi"/>
</dbReference>
<feature type="region of interest" description="Disordered" evidence="4">
    <location>
        <begin position="132"/>
        <end position="205"/>
    </location>
</feature>
<feature type="compositionally biased region" description="Basic and acidic residues" evidence="4">
    <location>
        <begin position="132"/>
        <end position="142"/>
    </location>
</feature>
<dbReference type="InterPro" id="IPR053836">
    <property type="entry name" value="Arc1-like_N"/>
</dbReference>
<dbReference type="InterPro" id="IPR002547">
    <property type="entry name" value="tRNA-bd_dom"/>
</dbReference>
<dbReference type="GO" id="GO:0032266">
    <property type="term" value="F:phosphatidylinositol-3-phosphate binding"/>
    <property type="evidence" value="ECO:0007669"/>
    <property type="project" value="EnsemblFungi"/>
</dbReference>
<dbReference type="PROSITE" id="PS50886">
    <property type="entry name" value="TRBD"/>
    <property type="match status" value="1"/>
</dbReference>
<name>A0A1E4U368_PACTA</name>
<feature type="domain" description="TRNA-binding" evidence="5">
    <location>
        <begin position="220"/>
        <end position="322"/>
    </location>
</feature>
<reference evidence="7" key="1">
    <citation type="submission" date="2016-05" db="EMBL/GenBank/DDBJ databases">
        <title>Comparative genomics of biotechnologically important yeasts.</title>
        <authorList>
            <consortium name="DOE Joint Genome Institute"/>
            <person name="Riley R."/>
            <person name="Haridas S."/>
            <person name="Wolfe K.H."/>
            <person name="Lopes M.R."/>
            <person name="Hittinger C.T."/>
            <person name="Goker M."/>
            <person name="Salamov A."/>
            <person name="Wisecaver J."/>
            <person name="Long T.M."/>
            <person name="Aerts A.L."/>
            <person name="Barry K."/>
            <person name="Choi C."/>
            <person name="Clum A."/>
            <person name="Coughlan A.Y."/>
            <person name="Deshpande S."/>
            <person name="Douglass A.P."/>
            <person name="Hanson S.J."/>
            <person name="Klenk H.-P."/>
            <person name="Labutti K."/>
            <person name="Lapidus A."/>
            <person name="Lindquist E."/>
            <person name="Lipzen A."/>
            <person name="Meier-Kolthoff J.P."/>
            <person name="Ohm R.A."/>
            <person name="Otillar R.P."/>
            <person name="Pangilinan J."/>
            <person name="Peng Y."/>
            <person name="Rokas A."/>
            <person name="Rosa C.A."/>
            <person name="Scheuner C."/>
            <person name="Sibirny A.A."/>
            <person name="Slot J.C."/>
            <person name="Stielow J.B."/>
            <person name="Sun H."/>
            <person name="Kurtzman C.P."/>
            <person name="Blackwell M."/>
            <person name="Grigoriev I.V."/>
            <person name="Jeffries T.W."/>
        </authorList>
    </citation>
    <scope>NUCLEOTIDE SEQUENCE [LARGE SCALE GENOMIC DNA]</scope>
    <source>
        <strain evidence="7">NRRL Y-2460</strain>
    </source>
</reference>
<dbReference type="InterPro" id="IPR012340">
    <property type="entry name" value="NA-bd_OB-fold"/>
</dbReference>
<evidence type="ECO:0000313" key="7">
    <source>
        <dbReference type="Proteomes" id="UP000094236"/>
    </source>
</evidence>
<dbReference type="AlphaFoldDB" id="A0A1E4U368"/>
<dbReference type="STRING" id="669874.A0A1E4U368"/>
<dbReference type="PANTHER" id="PTHR11586">
    <property type="entry name" value="TRNA-AMINOACYLATION COFACTOR ARC1 FAMILY MEMBER"/>
    <property type="match status" value="1"/>
</dbReference>
<dbReference type="GO" id="GO:0006418">
    <property type="term" value="P:tRNA aminoacylation for protein translation"/>
    <property type="evidence" value="ECO:0007669"/>
    <property type="project" value="EnsemblFungi"/>
</dbReference>
<proteinExistence type="predicted"/>
<dbReference type="GO" id="GO:0080025">
    <property type="term" value="F:phosphatidylinositol-3,5-bisphosphate binding"/>
    <property type="evidence" value="ECO:0007669"/>
    <property type="project" value="EnsemblFungi"/>
</dbReference>
<dbReference type="GO" id="GO:0001731">
    <property type="term" value="P:formation of translation preinitiation complex"/>
    <property type="evidence" value="ECO:0007669"/>
    <property type="project" value="EnsemblFungi"/>
</dbReference>
<evidence type="ECO:0000256" key="2">
    <source>
        <dbReference type="ARBA" id="ARBA00022884"/>
    </source>
</evidence>
<gene>
    <name evidence="6" type="ORF">PACTADRAFT_74014</name>
</gene>